<dbReference type="KEGG" id="ppsc:EHS13_25500"/>
<proteinExistence type="predicted"/>
<reference evidence="2" key="1">
    <citation type="submission" date="2018-11" db="EMBL/GenBank/DDBJ databases">
        <title>Complete genome sequence of Paenibacillus sp. ML311-T8.</title>
        <authorList>
            <person name="Nam Y.-D."/>
            <person name="Kang J."/>
            <person name="Chung W.-H."/>
            <person name="Park Y.S."/>
        </authorList>
    </citation>
    <scope>NUCLEOTIDE SEQUENCE [LARGE SCALE GENOMIC DNA]</scope>
    <source>
        <strain evidence="2">ML311-T8</strain>
    </source>
</reference>
<dbReference type="EMBL" id="CP034235">
    <property type="protein sequence ID" value="QGQ98008.1"/>
    <property type="molecule type" value="Genomic_DNA"/>
</dbReference>
<dbReference type="OrthoDB" id="2988996at2"/>
<gene>
    <name evidence="1" type="ORF">EHS13_25500</name>
</gene>
<evidence type="ECO:0000313" key="1">
    <source>
        <dbReference type="EMBL" id="QGQ98008.1"/>
    </source>
</evidence>
<evidence type="ECO:0000313" key="2">
    <source>
        <dbReference type="Proteomes" id="UP000426246"/>
    </source>
</evidence>
<accession>A0A6B8RRY1</accession>
<dbReference type="Proteomes" id="UP000426246">
    <property type="component" value="Chromosome"/>
</dbReference>
<dbReference type="RefSeq" id="WP_155703102.1">
    <property type="nucleotide sequence ID" value="NZ_CP034235.1"/>
</dbReference>
<keyword evidence="2" id="KW-1185">Reference proteome</keyword>
<dbReference type="AlphaFoldDB" id="A0A6B8RRY1"/>
<sequence length="108" mass="13047">MKTQQIEIAEAWTNDYLDLYNFAGQLGDLEWQNEILSNLKVAKIEIQKEVYAKKREDLWQKFDFINQELLALYQEIHQTNLENEVEKLQNKVWELKLQRILISKEIYS</sequence>
<protein>
    <submittedName>
        <fullName evidence="1">Uncharacterized protein</fullName>
    </submittedName>
</protein>
<organism evidence="1 2">
    <name type="scientific">Paenibacillus psychroresistens</name>
    <dbReference type="NCBI Taxonomy" id="1778678"/>
    <lineage>
        <taxon>Bacteria</taxon>
        <taxon>Bacillati</taxon>
        <taxon>Bacillota</taxon>
        <taxon>Bacilli</taxon>
        <taxon>Bacillales</taxon>
        <taxon>Paenibacillaceae</taxon>
        <taxon>Paenibacillus</taxon>
    </lineage>
</organism>
<name>A0A6B8RRY1_9BACL</name>